<evidence type="ECO:0000256" key="2">
    <source>
        <dbReference type="ARBA" id="ARBA00007998"/>
    </source>
</evidence>
<feature type="transmembrane region" description="Helical" evidence="8">
    <location>
        <begin position="332"/>
        <end position="353"/>
    </location>
</feature>
<dbReference type="PANTHER" id="PTHR34975">
    <property type="entry name" value="SPORE GERMINATION PROTEIN A2"/>
    <property type="match status" value="1"/>
</dbReference>
<dbReference type="GO" id="GO:0016020">
    <property type="term" value="C:membrane"/>
    <property type="evidence" value="ECO:0007669"/>
    <property type="project" value="UniProtKB-SubCell"/>
</dbReference>
<evidence type="ECO:0000313" key="10">
    <source>
        <dbReference type="Proteomes" id="UP000563151"/>
    </source>
</evidence>
<feature type="transmembrane region" description="Helical" evidence="8">
    <location>
        <begin position="7"/>
        <end position="27"/>
    </location>
</feature>
<keyword evidence="6 8" id="KW-1133">Transmembrane helix</keyword>
<feature type="transmembrane region" description="Helical" evidence="8">
    <location>
        <begin position="39"/>
        <end position="57"/>
    </location>
</feature>
<feature type="transmembrane region" description="Helical" evidence="8">
    <location>
        <begin position="216"/>
        <end position="237"/>
    </location>
</feature>
<feature type="transmembrane region" description="Helical" evidence="8">
    <location>
        <begin position="302"/>
        <end position="320"/>
    </location>
</feature>
<keyword evidence="7 8" id="KW-0472">Membrane</keyword>
<dbReference type="Pfam" id="PF03845">
    <property type="entry name" value="Spore_permease"/>
    <property type="match status" value="1"/>
</dbReference>
<accession>A0A923J152</accession>
<dbReference type="Proteomes" id="UP000563151">
    <property type="component" value="Unassembled WGS sequence"/>
</dbReference>
<evidence type="ECO:0000256" key="4">
    <source>
        <dbReference type="ARBA" id="ARBA00022544"/>
    </source>
</evidence>
<comment type="similarity">
    <text evidence="2">Belongs to the amino acid-polyamine-organocation (APC) superfamily. Spore germination protein (SGP) (TC 2.A.3.9) family.</text>
</comment>
<proteinExistence type="inferred from homology"/>
<sequence>MGKLRKISAFQLFLWMLTFTFGDMSIINPAVGHGAGQDSWIGFGIGWILGIFIMLMYMKIIKLNPSKNIIEILKDCFGKYLGITFGIFYIVYFMYANSLIVREFGEYIYIVNYPDTPIIFIMASLVFLVSFAVRGGPEIIARVYGILVNVFVFFVITVSLLLIPHIQFMNILPILESGWYPIFKSSLSTVAFPFGELVVFMMIYDNVNNNENIKKAAFSAMMIGGTIIFITILRDIMVLGPKLLENLTFPAQTSSELIPDPMNISPLIAVNLIIGSSAESSTYLYAATKGVAQMLNLDDHRPFIFPMALLLLILCMWNYNDIFQFFASVSEVYVYLAIPFQVIIPFIIMIISLSKKRKIESKDLNG</sequence>
<comment type="caution">
    <text evidence="9">The sequence shown here is derived from an EMBL/GenBank/DDBJ whole genome shotgun (WGS) entry which is preliminary data.</text>
</comment>
<gene>
    <name evidence="9" type="ORF">HGG79_13540</name>
</gene>
<dbReference type="GO" id="GO:0009847">
    <property type="term" value="P:spore germination"/>
    <property type="evidence" value="ECO:0007669"/>
    <property type="project" value="InterPro"/>
</dbReference>
<feature type="transmembrane region" description="Helical" evidence="8">
    <location>
        <begin position="146"/>
        <end position="166"/>
    </location>
</feature>
<dbReference type="RefSeq" id="WP_173680095.1">
    <property type="nucleotide sequence ID" value="NZ_JAAZWO010000018.1"/>
</dbReference>
<evidence type="ECO:0000256" key="6">
    <source>
        <dbReference type="ARBA" id="ARBA00022989"/>
    </source>
</evidence>
<dbReference type="InterPro" id="IPR004761">
    <property type="entry name" value="Spore_GerAB"/>
</dbReference>
<organism evidence="9 10">
    <name type="scientific">Clostridium tetanomorphum</name>
    <dbReference type="NCBI Taxonomy" id="1553"/>
    <lineage>
        <taxon>Bacteria</taxon>
        <taxon>Bacillati</taxon>
        <taxon>Bacillota</taxon>
        <taxon>Clostridia</taxon>
        <taxon>Eubacteriales</taxon>
        <taxon>Clostridiaceae</taxon>
        <taxon>Clostridium</taxon>
    </lineage>
</organism>
<comment type="subcellular location">
    <subcellularLocation>
        <location evidence="1">Membrane</location>
        <topology evidence="1">Multi-pass membrane protein</topology>
    </subcellularLocation>
</comment>
<feature type="transmembrane region" description="Helical" evidence="8">
    <location>
        <begin position="186"/>
        <end position="204"/>
    </location>
</feature>
<dbReference type="AlphaFoldDB" id="A0A923J152"/>
<name>A0A923J152_CLOTT</name>
<keyword evidence="3" id="KW-0813">Transport</keyword>
<protein>
    <submittedName>
        <fullName evidence="9">Endospore germination permease</fullName>
    </submittedName>
</protein>
<feature type="transmembrane region" description="Helical" evidence="8">
    <location>
        <begin position="116"/>
        <end position="134"/>
    </location>
</feature>
<evidence type="ECO:0000313" key="9">
    <source>
        <dbReference type="EMBL" id="MBC2398787.1"/>
    </source>
</evidence>
<keyword evidence="10" id="KW-1185">Reference proteome</keyword>
<evidence type="ECO:0000256" key="5">
    <source>
        <dbReference type="ARBA" id="ARBA00022692"/>
    </source>
</evidence>
<evidence type="ECO:0000256" key="8">
    <source>
        <dbReference type="SAM" id="Phobius"/>
    </source>
</evidence>
<evidence type="ECO:0000256" key="3">
    <source>
        <dbReference type="ARBA" id="ARBA00022448"/>
    </source>
</evidence>
<reference evidence="9 10" key="1">
    <citation type="submission" date="2020-04" db="EMBL/GenBank/DDBJ databases">
        <title>Genomic insights into acetone-butanol-ethanol (ABE) fermentation by sequencing solventogenic clostridia strains.</title>
        <authorList>
            <person name="Brown S."/>
        </authorList>
    </citation>
    <scope>NUCLEOTIDE SEQUENCE [LARGE SCALE GENOMIC DNA]</scope>
    <source>
        <strain evidence="9 10">DJ011</strain>
    </source>
</reference>
<feature type="transmembrane region" description="Helical" evidence="8">
    <location>
        <begin position="77"/>
        <end position="96"/>
    </location>
</feature>
<keyword evidence="5 8" id="KW-0812">Transmembrane</keyword>
<evidence type="ECO:0000256" key="1">
    <source>
        <dbReference type="ARBA" id="ARBA00004141"/>
    </source>
</evidence>
<evidence type="ECO:0000256" key="7">
    <source>
        <dbReference type="ARBA" id="ARBA00023136"/>
    </source>
</evidence>
<dbReference type="EMBL" id="JAAZWO010000018">
    <property type="protein sequence ID" value="MBC2398787.1"/>
    <property type="molecule type" value="Genomic_DNA"/>
</dbReference>
<dbReference type="NCBIfam" id="TIGR00912">
    <property type="entry name" value="2A0309"/>
    <property type="match status" value="1"/>
</dbReference>
<keyword evidence="4" id="KW-0309">Germination</keyword>
<dbReference type="PANTHER" id="PTHR34975:SF2">
    <property type="entry name" value="SPORE GERMINATION PROTEIN A2"/>
    <property type="match status" value="1"/>
</dbReference>